<dbReference type="RefSeq" id="XP_009034500.1">
    <property type="nucleotide sequence ID" value="XM_009036252.1"/>
</dbReference>
<dbReference type="FunFam" id="1.10.10.60:FF:000151">
    <property type="entry name" value="histone H2A deubiquitinase MYSM1 isoform X2"/>
    <property type="match status" value="1"/>
</dbReference>
<evidence type="ECO:0000256" key="2">
    <source>
        <dbReference type="ARBA" id="ARBA00022723"/>
    </source>
</evidence>
<dbReference type="SUPFAM" id="SSF46689">
    <property type="entry name" value="Homeodomain-like"/>
    <property type="match status" value="1"/>
</dbReference>
<dbReference type="PROSITE" id="PS51293">
    <property type="entry name" value="SANT"/>
    <property type="match status" value="1"/>
</dbReference>
<dbReference type="KEGG" id="aaf:AURANDRAFT_21964"/>
<keyword evidence="2" id="KW-0479">Metal-binding</keyword>
<evidence type="ECO:0000256" key="9">
    <source>
        <dbReference type="ARBA" id="ARBA00023242"/>
    </source>
</evidence>
<dbReference type="PANTHER" id="PTHR12802:SF173">
    <property type="entry name" value="MYB-LIKE PROTEIN K"/>
    <property type="match status" value="1"/>
</dbReference>
<proteinExistence type="predicted"/>
<dbReference type="GO" id="GO:0003677">
    <property type="term" value="F:DNA binding"/>
    <property type="evidence" value="ECO:0007669"/>
    <property type="project" value="UniProtKB-KW"/>
</dbReference>
<keyword evidence="14" id="KW-1185">Reference proteome</keyword>
<gene>
    <name evidence="13" type="ORF">AURANDRAFT_21964</name>
</gene>
<keyword evidence="8" id="KW-0804">Transcription</keyword>
<evidence type="ECO:0000259" key="11">
    <source>
        <dbReference type="PROSITE" id="PS51293"/>
    </source>
</evidence>
<dbReference type="InterPro" id="IPR001005">
    <property type="entry name" value="SANT/Myb"/>
</dbReference>
<keyword evidence="4" id="KW-0862">Zinc</keyword>
<dbReference type="SMART" id="SM00717">
    <property type="entry name" value="SANT"/>
    <property type="match status" value="1"/>
</dbReference>
<dbReference type="GO" id="GO:0008237">
    <property type="term" value="F:metallopeptidase activity"/>
    <property type="evidence" value="ECO:0007669"/>
    <property type="project" value="UniProtKB-KW"/>
</dbReference>
<dbReference type="Gene3D" id="1.10.10.60">
    <property type="entry name" value="Homeodomain-like"/>
    <property type="match status" value="1"/>
</dbReference>
<dbReference type="GO" id="GO:0046872">
    <property type="term" value="F:metal ion binding"/>
    <property type="evidence" value="ECO:0007669"/>
    <property type="project" value="UniProtKB-KW"/>
</dbReference>
<evidence type="ECO:0000256" key="8">
    <source>
        <dbReference type="ARBA" id="ARBA00023163"/>
    </source>
</evidence>
<dbReference type="PANTHER" id="PTHR12802">
    <property type="entry name" value="SWI/SNF COMPLEX-RELATED"/>
    <property type="match status" value="1"/>
</dbReference>
<dbReference type="InParanoid" id="F0Y1I9"/>
<feature type="domain" description="HTH myb-type" evidence="12">
    <location>
        <begin position="12"/>
        <end position="58"/>
    </location>
</feature>
<dbReference type="CDD" id="cd00167">
    <property type="entry name" value="SANT"/>
    <property type="match status" value="1"/>
</dbReference>
<dbReference type="InterPro" id="IPR006447">
    <property type="entry name" value="Myb_dom_plants"/>
</dbReference>
<keyword evidence="1" id="KW-0645">Protease</keyword>
<name>F0Y1I9_AURAN</name>
<dbReference type="AlphaFoldDB" id="F0Y1I9"/>
<evidence type="ECO:0000259" key="10">
    <source>
        <dbReference type="PROSITE" id="PS50090"/>
    </source>
</evidence>
<evidence type="ECO:0000256" key="1">
    <source>
        <dbReference type="ARBA" id="ARBA00022670"/>
    </source>
</evidence>
<dbReference type="PROSITE" id="PS50090">
    <property type="entry name" value="MYB_LIKE"/>
    <property type="match status" value="1"/>
</dbReference>
<evidence type="ECO:0000313" key="14">
    <source>
        <dbReference type="Proteomes" id="UP000002729"/>
    </source>
</evidence>
<protein>
    <submittedName>
        <fullName evidence="13">Uncharacterized protein</fullName>
    </submittedName>
</protein>
<dbReference type="OrthoDB" id="118550at2759"/>
<keyword evidence="7" id="KW-0238">DNA-binding</keyword>
<evidence type="ECO:0000256" key="3">
    <source>
        <dbReference type="ARBA" id="ARBA00022801"/>
    </source>
</evidence>
<accession>F0Y1I9</accession>
<keyword evidence="5" id="KW-0805">Transcription regulation</keyword>
<dbReference type="Proteomes" id="UP000002729">
    <property type="component" value="Unassembled WGS sequence"/>
</dbReference>
<dbReference type="eggNOG" id="KOG0724">
    <property type="taxonomic scope" value="Eukaryota"/>
</dbReference>
<dbReference type="PROSITE" id="PS51294">
    <property type="entry name" value="HTH_MYB"/>
    <property type="match status" value="1"/>
</dbReference>
<dbReference type="NCBIfam" id="TIGR01557">
    <property type="entry name" value="myb_SHAQKYF"/>
    <property type="match status" value="1"/>
</dbReference>
<keyword evidence="3" id="KW-0378">Hydrolase</keyword>
<feature type="domain" description="SANT" evidence="11">
    <location>
        <begin position="14"/>
        <end position="58"/>
    </location>
</feature>
<dbReference type="Pfam" id="PF00249">
    <property type="entry name" value="Myb_DNA-binding"/>
    <property type="match status" value="1"/>
</dbReference>
<organism evidence="14">
    <name type="scientific">Aureococcus anophagefferens</name>
    <name type="common">Harmful bloom alga</name>
    <dbReference type="NCBI Taxonomy" id="44056"/>
    <lineage>
        <taxon>Eukaryota</taxon>
        <taxon>Sar</taxon>
        <taxon>Stramenopiles</taxon>
        <taxon>Ochrophyta</taxon>
        <taxon>Pelagophyceae</taxon>
        <taxon>Pelagomonadales</taxon>
        <taxon>Pelagomonadaceae</taxon>
        <taxon>Aureococcus</taxon>
    </lineage>
</organism>
<evidence type="ECO:0000313" key="13">
    <source>
        <dbReference type="EMBL" id="EGB10930.1"/>
    </source>
</evidence>
<dbReference type="EMBL" id="GL833123">
    <property type="protein sequence ID" value="EGB10930.1"/>
    <property type="molecule type" value="Genomic_DNA"/>
</dbReference>
<evidence type="ECO:0000259" key="12">
    <source>
        <dbReference type="PROSITE" id="PS51294"/>
    </source>
</evidence>
<dbReference type="InterPro" id="IPR017884">
    <property type="entry name" value="SANT_dom"/>
</dbReference>
<dbReference type="InterPro" id="IPR017930">
    <property type="entry name" value="Myb_dom"/>
</dbReference>
<feature type="non-terminal residue" evidence="13">
    <location>
        <position position="58"/>
    </location>
</feature>
<evidence type="ECO:0000256" key="4">
    <source>
        <dbReference type="ARBA" id="ARBA00022833"/>
    </source>
</evidence>
<feature type="domain" description="Myb-like" evidence="10">
    <location>
        <begin position="6"/>
        <end position="56"/>
    </location>
</feature>
<evidence type="ECO:0000256" key="6">
    <source>
        <dbReference type="ARBA" id="ARBA00023049"/>
    </source>
</evidence>
<evidence type="ECO:0000256" key="5">
    <source>
        <dbReference type="ARBA" id="ARBA00023015"/>
    </source>
</evidence>
<dbReference type="GeneID" id="20219526"/>
<reference evidence="13 14" key="1">
    <citation type="journal article" date="2011" name="Proc. Natl. Acad. Sci. U.S.A.">
        <title>Niche of harmful alga Aureococcus anophagefferens revealed through ecogenomics.</title>
        <authorList>
            <person name="Gobler C.J."/>
            <person name="Berry D.L."/>
            <person name="Dyhrman S.T."/>
            <person name="Wilhelm S.W."/>
            <person name="Salamov A."/>
            <person name="Lobanov A.V."/>
            <person name="Zhang Y."/>
            <person name="Collier J.L."/>
            <person name="Wurch L.L."/>
            <person name="Kustka A.B."/>
            <person name="Dill B.D."/>
            <person name="Shah M."/>
            <person name="VerBerkmoes N.C."/>
            <person name="Kuo A."/>
            <person name="Terry A."/>
            <person name="Pangilinan J."/>
            <person name="Lindquist E.A."/>
            <person name="Lucas S."/>
            <person name="Paulsen I.T."/>
            <person name="Hattenrath-Lehmann T.K."/>
            <person name="Talmage S.C."/>
            <person name="Walker E.A."/>
            <person name="Koch F."/>
            <person name="Burson A.M."/>
            <person name="Marcoval M.A."/>
            <person name="Tang Y.Z."/>
            <person name="Lecleir G.R."/>
            <person name="Coyne K.J."/>
            <person name="Berg G.M."/>
            <person name="Bertrand E.M."/>
            <person name="Saito M.A."/>
            <person name="Gladyshev V.N."/>
            <person name="Grigoriev I.V."/>
        </authorList>
    </citation>
    <scope>NUCLEOTIDE SEQUENCE [LARGE SCALE GENOMIC DNA]</scope>
    <source>
        <strain evidence="14">CCMP 1984</strain>
    </source>
</reference>
<keyword evidence="9" id="KW-0539">Nucleus</keyword>
<sequence>MPAPTPAEARAGHWAEDEHAKFLAGLETFGRRWDRVARIVGTRTMSQVRSHAQKYFKR</sequence>
<keyword evidence="6" id="KW-0482">Metalloprotease</keyword>
<evidence type="ECO:0000256" key="7">
    <source>
        <dbReference type="ARBA" id="ARBA00023125"/>
    </source>
</evidence>
<dbReference type="InterPro" id="IPR009057">
    <property type="entry name" value="Homeodomain-like_sf"/>
</dbReference>
<dbReference type="GO" id="GO:0006508">
    <property type="term" value="P:proteolysis"/>
    <property type="evidence" value="ECO:0007669"/>
    <property type="project" value="UniProtKB-KW"/>
</dbReference>